<proteinExistence type="predicted"/>
<dbReference type="Proteomes" id="UP000800082">
    <property type="component" value="Unassembled WGS sequence"/>
</dbReference>
<dbReference type="GeneID" id="54348995"/>
<reference evidence="1" key="1">
    <citation type="journal article" date="2020" name="Stud. Mycol.">
        <title>101 Dothideomycetes genomes: a test case for predicting lifestyles and emergence of pathogens.</title>
        <authorList>
            <person name="Haridas S."/>
            <person name="Albert R."/>
            <person name="Binder M."/>
            <person name="Bloem J."/>
            <person name="Labutti K."/>
            <person name="Salamov A."/>
            <person name="Andreopoulos B."/>
            <person name="Baker S."/>
            <person name="Barry K."/>
            <person name="Bills G."/>
            <person name="Bluhm B."/>
            <person name="Cannon C."/>
            <person name="Castanera R."/>
            <person name="Culley D."/>
            <person name="Daum C."/>
            <person name="Ezra D."/>
            <person name="Gonzalez J."/>
            <person name="Henrissat B."/>
            <person name="Kuo A."/>
            <person name="Liang C."/>
            <person name="Lipzen A."/>
            <person name="Lutzoni F."/>
            <person name="Magnuson J."/>
            <person name="Mondo S."/>
            <person name="Nolan M."/>
            <person name="Ohm R."/>
            <person name="Pangilinan J."/>
            <person name="Park H.-J."/>
            <person name="Ramirez L."/>
            <person name="Alfaro M."/>
            <person name="Sun H."/>
            <person name="Tritt A."/>
            <person name="Yoshinaga Y."/>
            <person name="Zwiers L.-H."/>
            <person name="Turgeon B."/>
            <person name="Goodwin S."/>
            <person name="Spatafora J."/>
            <person name="Crous P."/>
            <person name="Grigoriev I."/>
        </authorList>
    </citation>
    <scope>NUCLEOTIDE SEQUENCE</scope>
    <source>
        <strain evidence="1">CBS 183.55</strain>
    </source>
</reference>
<organism evidence="1 2">
    <name type="scientific">Didymella exigua CBS 183.55</name>
    <dbReference type="NCBI Taxonomy" id="1150837"/>
    <lineage>
        <taxon>Eukaryota</taxon>
        <taxon>Fungi</taxon>
        <taxon>Dikarya</taxon>
        <taxon>Ascomycota</taxon>
        <taxon>Pezizomycotina</taxon>
        <taxon>Dothideomycetes</taxon>
        <taxon>Pleosporomycetidae</taxon>
        <taxon>Pleosporales</taxon>
        <taxon>Pleosporineae</taxon>
        <taxon>Didymellaceae</taxon>
        <taxon>Didymella</taxon>
    </lineage>
</organism>
<dbReference type="RefSeq" id="XP_033452647.1">
    <property type="nucleotide sequence ID" value="XM_033591327.1"/>
</dbReference>
<dbReference type="AlphaFoldDB" id="A0A6A5RXZ9"/>
<dbReference type="PANTHER" id="PTHR38790:SF4">
    <property type="entry name" value="2EXR DOMAIN-CONTAINING PROTEIN"/>
    <property type="match status" value="1"/>
</dbReference>
<dbReference type="PANTHER" id="PTHR38790">
    <property type="entry name" value="2EXR DOMAIN-CONTAINING PROTEIN-RELATED"/>
    <property type="match status" value="1"/>
</dbReference>
<evidence type="ECO:0000313" key="2">
    <source>
        <dbReference type="Proteomes" id="UP000800082"/>
    </source>
</evidence>
<name>A0A6A5RXZ9_9PLEO</name>
<keyword evidence="2" id="KW-1185">Reference proteome</keyword>
<accession>A0A6A5RXZ9</accession>
<sequence>MHGLVKESAIRPADSAMNRFKARVNFLKSSKIGTFLSLIQSVPYISNLDLSLCTSHIMSKMERLRKSTASPLLSLPAELRNTIWSHVLKGNTFNIKCSVRIPWGVTVSNTTISPHSLALLQTCRQIHAETRLLPFTLNIFQFKSEDAFKPWLANFDRAQQAAIQHVMLVTWKAKHMVESRGFAPRRLVDVFPVEKFKGLRRVEVEVKCAGMVREDENWACGGSELEDVDTVEAEGRLRLRLKKEHPRLEIRFEKVAI</sequence>
<protein>
    <submittedName>
        <fullName evidence="1">Uncharacterized protein</fullName>
    </submittedName>
</protein>
<gene>
    <name evidence="1" type="ORF">M421DRAFT_417117</name>
</gene>
<dbReference type="EMBL" id="ML978959">
    <property type="protein sequence ID" value="KAF1932399.1"/>
    <property type="molecule type" value="Genomic_DNA"/>
</dbReference>
<dbReference type="OrthoDB" id="5413827at2759"/>
<evidence type="ECO:0000313" key="1">
    <source>
        <dbReference type="EMBL" id="KAF1932399.1"/>
    </source>
</evidence>